<name>A0A7W8CV31_9BACL</name>
<comment type="caution">
    <text evidence="3">The sequence shown here is derived from an EMBL/GenBank/DDBJ whole genome shotgun (WGS) entry which is preliminary data.</text>
</comment>
<evidence type="ECO:0000259" key="2">
    <source>
        <dbReference type="PROSITE" id="PS51272"/>
    </source>
</evidence>
<dbReference type="InterPro" id="IPR051465">
    <property type="entry name" value="Cell_Envelope_Struct_Comp"/>
</dbReference>
<keyword evidence="4" id="KW-1185">Reference proteome</keyword>
<dbReference type="EMBL" id="JACHHE010000009">
    <property type="protein sequence ID" value="MBB5181409.1"/>
    <property type="molecule type" value="Genomic_DNA"/>
</dbReference>
<dbReference type="Proteomes" id="UP000525923">
    <property type="component" value="Unassembled WGS sequence"/>
</dbReference>
<feature type="chain" id="PRO_5031405806" description="SLH domain-containing protein" evidence="1">
    <location>
        <begin position="25"/>
        <end position="368"/>
    </location>
</feature>
<protein>
    <recommendedName>
        <fullName evidence="2">SLH domain-containing protein</fullName>
    </recommendedName>
</protein>
<evidence type="ECO:0000313" key="4">
    <source>
        <dbReference type="Proteomes" id="UP000525923"/>
    </source>
</evidence>
<feature type="domain" description="SLH" evidence="2">
    <location>
        <begin position="143"/>
        <end position="206"/>
    </location>
</feature>
<keyword evidence="1" id="KW-0732">Signal</keyword>
<organism evidence="3 4">
    <name type="scientific">Planococcus koreensis</name>
    <dbReference type="NCBI Taxonomy" id="112331"/>
    <lineage>
        <taxon>Bacteria</taxon>
        <taxon>Bacillati</taxon>
        <taxon>Bacillota</taxon>
        <taxon>Bacilli</taxon>
        <taxon>Bacillales</taxon>
        <taxon>Caryophanaceae</taxon>
        <taxon>Planococcus</taxon>
    </lineage>
</organism>
<dbReference type="RefSeq" id="WP_135504269.1">
    <property type="nucleotide sequence ID" value="NZ_JACHHE010000009.1"/>
</dbReference>
<reference evidence="3 4" key="1">
    <citation type="submission" date="2020-08" db="EMBL/GenBank/DDBJ databases">
        <title>Genomic Encyclopedia of Type Strains, Phase IV (KMG-IV): sequencing the most valuable type-strain genomes for metagenomic binning, comparative biology and taxonomic classification.</title>
        <authorList>
            <person name="Goeker M."/>
        </authorList>
    </citation>
    <scope>NUCLEOTIDE SEQUENCE [LARGE SCALE GENOMIC DNA]</scope>
    <source>
        <strain evidence="3 4">DSM 15895</strain>
    </source>
</reference>
<dbReference type="PANTHER" id="PTHR43308:SF5">
    <property type="entry name" value="S-LAYER PROTEIN _ PEPTIDOGLYCAN ENDO-BETA-N-ACETYLGLUCOSAMINIDASE"/>
    <property type="match status" value="1"/>
</dbReference>
<feature type="domain" description="SLH" evidence="2">
    <location>
        <begin position="88"/>
        <end position="142"/>
    </location>
</feature>
<dbReference type="PROSITE" id="PS51272">
    <property type="entry name" value="SLH"/>
    <property type="match status" value="3"/>
</dbReference>
<dbReference type="Pfam" id="PF00395">
    <property type="entry name" value="SLH"/>
    <property type="match status" value="3"/>
</dbReference>
<accession>A0A7W8CV31</accession>
<gene>
    <name evidence="3" type="ORF">HNQ44_002874</name>
</gene>
<dbReference type="PANTHER" id="PTHR43308">
    <property type="entry name" value="OUTER MEMBRANE PROTEIN ALPHA-RELATED"/>
    <property type="match status" value="1"/>
</dbReference>
<feature type="domain" description="SLH" evidence="2">
    <location>
        <begin position="24"/>
        <end position="87"/>
    </location>
</feature>
<dbReference type="InterPro" id="IPR001119">
    <property type="entry name" value="SLH_dom"/>
</dbReference>
<sequence>MKSILSFAAAIVLAVSVFSVPAKAVVTFDDFFATDPFAFEVIYLHELGIITGYPDGTFRPNNPVTRAEAITMVGRALKLDGTKRATPFSDVSPSSFASGYIASAAAEGIVIGFPGMTFKPEDPVTRGQTAVILDRAFYFADAPDNTFSDVDGDQYYFDAISRLAYAGVAKGYPDNTFKPDLNVSRVHFAAFLARTVEPSFIPEKRELLNDANDILADLKAKNFESVADYVSADEGIVFCPYSGGCMGDDSGVSFTKAETANFMEDSEEYLWGYQDGSGFPIELTPSQYYDEYMMDAVYNEKERYGITEQPMTMEQIHERFPDATIVEFYYPGTQQYDFMDWQNLNMVFAKDSSGEWHLIAIVNNRWTI</sequence>
<evidence type="ECO:0000256" key="1">
    <source>
        <dbReference type="SAM" id="SignalP"/>
    </source>
</evidence>
<dbReference type="OrthoDB" id="5845122at2"/>
<evidence type="ECO:0000313" key="3">
    <source>
        <dbReference type="EMBL" id="MBB5181409.1"/>
    </source>
</evidence>
<dbReference type="AlphaFoldDB" id="A0A7W8CV31"/>
<feature type="signal peptide" evidence="1">
    <location>
        <begin position="1"/>
        <end position="24"/>
    </location>
</feature>
<proteinExistence type="predicted"/>